<gene>
    <name evidence="2" type="ORF">GCM10023320_05790</name>
</gene>
<dbReference type="PANTHER" id="PTHR33164">
    <property type="entry name" value="TRANSCRIPTIONAL REGULATOR, MARR FAMILY"/>
    <property type="match status" value="1"/>
</dbReference>
<evidence type="ECO:0000313" key="3">
    <source>
        <dbReference type="Proteomes" id="UP001500804"/>
    </source>
</evidence>
<dbReference type="Gene3D" id="1.10.10.10">
    <property type="entry name" value="Winged helix-like DNA-binding domain superfamily/Winged helix DNA-binding domain"/>
    <property type="match status" value="1"/>
</dbReference>
<reference evidence="3" key="1">
    <citation type="journal article" date="2019" name="Int. J. Syst. Evol. Microbiol.">
        <title>The Global Catalogue of Microorganisms (GCM) 10K type strain sequencing project: providing services to taxonomists for standard genome sequencing and annotation.</title>
        <authorList>
            <consortium name="The Broad Institute Genomics Platform"/>
            <consortium name="The Broad Institute Genome Sequencing Center for Infectious Disease"/>
            <person name="Wu L."/>
            <person name="Ma J."/>
        </authorList>
    </citation>
    <scope>NUCLEOTIDE SEQUENCE [LARGE SCALE GENOMIC DNA]</scope>
    <source>
        <strain evidence="3">JCM 18302</strain>
    </source>
</reference>
<evidence type="ECO:0000259" key="1">
    <source>
        <dbReference type="PROSITE" id="PS50995"/>
    </source>
</evidence>
<dbReference type="InterPro" id="IPR039422">
    <property type="entry name" value="MarR/SlyA-like"/>
</dbReference>
<proteinExistence type="predicted"/>
<accession>A0ABP9N8R7</accession>
<dbReference type="SMART" id="SM00347">
    <property type="entry name" value="HTH_MARR"/>
    <property type="match status" value="1"/>
</dbReference>
<comment type="caution">
    <text evidence="2">The sequence shown here is derived from an EMBL/GenBank/DDBJ whole genome shotgun (WGS) entry which is preliminary data.</text>
</comment>
<dbReference type="InterPro" id="IPR000835">
    <property type="entry name" value="HTH_MarR-typ"/>
</dbReference>
<protein>
    <recommendedName>
        <fullName evidence="1">HTH marR-type domain-containing protein</fullName>
    </recommendedName>
</protein>
<feature type="domain" description="HTH marR-type" evidence="1">
    <location>
        <begin position="7"/>
        <end position="142"/>
    </location>
</feature>
<dbReference type="Proteomes" id="UP001500804">
    <property type="component" value="Unassembled WGS sequence"/>
</dbReference>
<dbReference type="SUPFAM" id="SSF46785">
    <property type="entry name" value="Winged helix' DNA-binding domain"/>
    <property type="match status" value="1"/>
</dbReference>
<dbReference type="InterPro" id="IPR036390">
    <property type="entry name" value="WH_DNA-bd_sf"/>
</dbReference>
<sequence>MSAGPATEPLDRLIVRAGLALQRLTRQAAAAHGLSATALAVLAALVEVDALSHRDLAGCLRLAPATLTPVLDALEADGALKRVRDGADRRIVRVAITPHGRDRHAAAAAGVARAVAALPEPAPDAAALIRAHLHGLLQAMDEEAVQWRSTRW</sequence>
<dbReference type="RefSeq" id="WP_345603019.1">
    <property type="nucleotide sequence ID" value="NZ_BAABJO010000002.1"/>
</dbReference>
<dbReference type="PROSITE" id="PS50995">
    <property type="entry name" value="HTH_MARR_2"/>
    <property type="match status" value="1"/>
</dbReference>
<evidence type="ECO:0000313" key="2">
    <source>
        <dbReference type="EMBL" id="GAA5112036.1"/>
    </source>
</evidence>
<dbReference type="PANTHER" id="PTHR33164:SF43">
    <property type="entry name" value="HTH-TYPE TRANSCRIPTIONAL REPRESSOR YETL"/>
    <property type="match status" value="1"/>
</dbReference>
<dbReference type="InterPro" id="IPR036388">
    <property type="entry name" value="WH-like_DNA-bd_sf"/>
</dbReference>
<keyword evidence="3" id="KW-1185">Reference proteome</keyword>
<dbReference type="Pfam" id="PF01047">
    <property type="entry name" value="MarR"/>
    <property type="match status" value="1"/>
</dbReference>
<organism evidence="2 3">
    <name type="scientific">Pseudonocardia adelaidensis</name>
    <dbReference type="NCBI Taxonomy" id="648754"/>
    <lineage>
        <taxon>Bacteria</taxon>
        <taxon>Bacillati</taxon>
        <taxon>Actinomycetota</taxon>
        <taxon>Actinomycetes</taxon>
        <taxon>Pseudonocardiales</taxon>
        <taxon>Pseudonocardiaceae</taxon>
        <taxon>Pseudonocardia</taxon>
    </lineage>
</organism>
<name>A0ABP9N8R7_9PSEU</name>
<dbReference type="EMBL" id="BAABJO010000002">
    <property type="protein sequence ID" value="GAA5112036.1"/>
    <property type="molecule type" value="Genomic_DNA"/>
</dbReference>